<dbReference type="InterPro" id="IPR036034">
    <property type="entry name" value="PDZ_sf"/>
</dbReference>
<dbReference type="GO" id="GO:0007165">
    <property type="term" value="P:signal transduction"/>
    <property type="evidence" value="ECO:0007669"/>
    <property type="project" value="TreeGrafter"/>
</dbReference>
<dbReference type="Pfam" id="PF22694">
    <property type="entry name" value="CtpB_N-like"/>
    <property type="match status" value="1"/>
</dbReference>
<keyword evidence="2 5" id="KW-0645">Protease</keyword>
<dbReference type="SMART" id="SM00228">
    <property type="entry name" value="PDZ"/>
    <property type="match status" value="1"/>
</dbReference>
<dbReference type="InterPro" id="IPR004447">
    <property type="entry name" value="Peptidase_S41A"/>
</dbReference>
<name>A0A251ZUJ6_9PROT</name>
<keyword evidence="3 5" id="KW-0378">Hydrolase</keyword>
<reference evidence="9" key="1">
    <citation type="submission" date="2014-06" db="EMBL/GenBank/DDBJ databases">
        <authorList>
            <person name="Winans N.J."/>
            <person name="Newell P.D."/>
            <person name="Douglas A.E."/>
        </authorList>
    </citation>
    <scope>NUCLEOTIDE SEQUENCE [LARGE SCALE GENOMIC DNA]</scope>
    <source>
        <strain evidence="9">DmL_052</strain>
    </source>
</reference>
<dbReference type="GO" id="GO:0030288">
    <property type="term" value="C:outer membrane-bounded periplasmic space"/>
    <property type="evidence" value="ECO:0007669"/>
    <property type="project" value="TreeGrafter"/>
</dbReference>
<accession>A0A251ZUJ6</accession>
<evidence type="ECO:0000313" key="8">
    <source>
        <dbReference type="EMBL" id="OUI78330.1"/>
    </source>
</evidence>
<dbReference type="GO" id="GO:0008236">
    <property type="term" value="F:serine-type peptidase activity"/>
    <property type="evidence" value="ECO:0007669"/>
    <property type="project" value="UniProtKB-KW"/>
</dbReference>
<evidence type="ECO:0000256" key="3">
    <source>
        <dbReference type="ARBA" id="ARBA00022801"/>
    </source>
</evidence>
<gene>
    <name evidence="8" type="ORF">HK18_09865</name>
</gene>
<evidence type="ECO:0000256" key="4">
    <source>
        <dbReference type="ARBA" id="ARBA00022825"/>
    </source>
</evidence>
<organism evidence="8 9">
    <name type="scientific">Commensalibacter intestini</name>
    <dbReference type="NCBI Taxonomy" id="479936"/>
    <lineage>
        <taxon>Bacteria</taxon>
        <taxon>Pseudomonadati</taxon>
        <taxon>Pseudomonadota</taxon>
        <taxon>Alphaproteobacteria</taxon>
        <taxon>Acetobacterales</taxon>
        <taxon>Acetobacteraceae</taxon>
    </lineage>
</organism>
<dbReference type="SUPFAM" id="SSF52096">
    <property type="entry name" value="ClpP/crotonase"/>
    <property type="match status" value="1"/>
</dbReference>
<dbReference type="Pfam" id="PF17820">
    <property type="entry name" value="PDZ_6"/>
    <property type="match status" value="1"/>
</dbReference>
<dbReference type="PROSITE" id="PS50106">
    <property type="entry name" value="PDZ"/>
    <property type="match status" value="1"/>
</dbReference>
<evidence type="ECO:0000259" key="7">
    <source>
        <dbReference type="PROSITE" id="PS50106"/>
    </source>
</evidence>
<dbReference type="InterPro" id="IPR041489">
    <property type="entry name" value="PDZ_6"/>
</dbReference>
<dbReference type="InterPro" id="IPR001478">
    <property type="entry name" value="PDZ"/>
</dbReference>
<protein>
    <submittedName>
        <fullName evidence="8">Peptidase S41</fullName>
    </submittedName>
</protein>
<dbReference type="InterPro" id="IPR005151">
    <property type="entry name" value="Tail-specific_protease"/>
</dbReference>
<dbReference type="PANTHER" id="PTHR32060">
    <property type="entry name" value="TAIL-SPECIFIC PROTEASE"/>
    <property type="match status" value="1"/>
</dbReference>
<evidence type="ECO:0000256" key="1">
    <source>
        <dbReference type="ARBA" id="ARBA00009179"/>
    </source>
</evidence>
<proteinExistence type="inferred from homology"/>
<evidence type="ECO:0000256" key="6">
    <source>
        <dbReference type="SAM" id="MobiDB-lite"/>
    </source>
</evidence>
<dbReference type="CDD" id="cd06782">
    <property type="entry name" value="cpPDZ_CPP-like"/>
    <property type="match status" value="1"/>
</dbReference>
<sequence>MKFRKGLLVGTAFLVAGVGLGSQLGQWSSFSSNSLVVQALAEDVKKDQTNADKSAETYRLLTLFGDVFERVRANYVEPVSDRDLITNALNGMLTGLDPHSSYMTEKQYHNMEIQTKGEFGGLGLEVQAEDGHIKVVSPIDGTPAAKAGIKSGDYIIAIDGKNIDGMPLNTAVDKMRGKPNTPITLTLLRLKTPKPIKVTMTREIIHIQVIKSALYGKIGYIRLSQFNEETEKGMHKAFDKLQKEAGGKLAGLIIDLRNDPGGLLDQAIAVCRDFIKDGAIVSTKARNPKDNQLWNAKGTDITNGLPIVVLTNGGSASASEIVSGALQDHRRAIILGGKTFGKGSVQSIMPIPGNGAVRLTIARYYTPSGRSIQGLGITPDINVQDSYDEPEFSIREADLDHVIKNEGGNKAKAPVRNDLPAISTSIPKQPPKNWPKYDYNNPATDFQLQQGLKVVRSMAGLPVEKETPVPAAKPTEAPKPAQTTPEKPATTPQKPANENSPAPQEQKIQKK</sequence>
<feature type="compositionally biased region" description="Low complexity" evidence="6">
    <location>
        <begin position="468"/>
        <end position="486"/>
    </location>
</feature>
<dbReference type="PANTHER" id="PTHR32060:SF30">
    <property type="entry name" value="CARBOXY-TERMINAL PROCESSING PROTEASE CTPA"/>
    <property type="match status" value="1"/>
</dbReference>
<dbReference type="Pfam" id="PF03572">
    <property type="entry name" value="Peptidase_S41"/>
    <property type="match status" value="1"/>
</dbReference>
<keyword evidence="9" id="KW-1185">Reference proteome</keyword>
<feature type="region of interest" description="Disordered" evidence="6">
    <location>
        <begin position="421"/>
        <end position="442"/>
    </location>
</feature>
<dbReference type="Proteomes" id="UP000194946">
    <property type="component" value="Unassembled WGS sequence"/>
</dbReference>
<comment type="similarity">
    <text evidence="1 5">Belongs to the peptidase S41A family.</text>
</comment>
<dbReference type="Gene3D" id="3.90.226.10">
    <property type="entry name" value="2-enoyl-CoA Hydratase, Chain A, domain 1"/>
    <property type="match status" value="1"/>
</dbReference>
<evidence type="ECO:0000256" key="5">
    <source>
        <dbReference type="RuleBase" id="RU004404"/>
    </source>
</evidence>
<dbReference type="CDD" id="cd07560">
    <property type="entry name" value="Peptidase_S41_CPP"/>
    <property type="match status" value="1"/>
</dbReference>
<dbReference type="SUPFAM" id="SSF50156">
    <property type="entry name" value="PDZ domain-like"/>
    <property type="match status" value="1"/>
</dbReference>
<keyword evidence="4 5" id="KW-0720">Serine protease</keyword>
<dbReference type="RefSeq" id="WP_086632382.1">
    <property type="nucleotide sequence ID" value="NZ_JOPB01000007.1"/>
</dbReference>
<dbReference type="InterPro" id="IPR055210">
    <property type="entry name" value="CtpA/B_N"/>
</dbReference>
<feature type="compositionally biased region" description="Polar residues" evidence="6">
    <location>
        <begin position="490"/>
        <end position="503"/>
    </location>
</feature>
<dbReference type="Gene3D" id="3.30.750.44">
    <property type="match status" value="1"/>
</dbReference>
<feature type="domain" description="PDZ" evidence="7">
    <location>
        <begin position="110"/>
        <end position="176"/>
    </location>
</feature>
<feature type="region of interest" description="Disordered" evidence="6">
    <location>
        <begin position="463"/>
        <end position="511"/>
    </location>
</feature>
<dbReference type="GO" id="GO:0006508">
    <property type="term" value="P:proteolysis"/>
    <property type="evidence" value="ECO:0007669"/>
    <property type="project" value="UniProtKB-KW"/>
</dbReference>
<dbReference type="SMART" id="SM00245">
    <property type="entry name" value="TSPc"/>
    <property type="match status" value="1"/>
</dbReference>
<dbReference type="NCBIfam" id="TIGR00225">
    <property type="entry name" value="prc"/>
    <property type="match status" value="1"/>
</dbReference>
<dbReference type="GO" id="GO:0004175">
    <property type="term" value="F:endopeptidase activity"/>
    <property type="evidence" value="ECO:0007669"/>
    <property type="project" value="TreeGrafter"/>
</dbReference>
<dbReference type="FunFam" id="3.90.226.10:FF:000029">
    <property type="entry name" value="Peptidase, S41 family"/>
    <property type="match status" value="1"/>
</dbReference>
<dbReference type="InterPro" id="IPR029045">
    <property type="entry name" value="ClpP/crotonase-like_dom_sf"/>
</dbReference>
<dbReference type="AlphaFoldDB" id="A0A251ZUJ6"/>
<dbReference type="Gene3D" id="2.30.42.10">
    <property type="match status" value="1"/>
</dbReference>
<dbReference type="EMBL" id="JOPB01000007">
    <property type="protein sequence ID" value="OUI78330.1"/>
    <property type="molecule type" value="Genomic_DNA"/>
</dbReference>
<evidence type="ECO:0000313" key="9">
    <source>
        <dbReference type="Proteomes" id="UP000194946"/>
    </source>
</evidence>
<evidence type="ECO:0000256" key="2">
    <source>
        <dbReference type="ARBA" id="ARBA00022670"/>
    </source>
</evidence>
<comment type="caution">
    <text evidence="8">The sequence shown here is derived from an EMBL/GenBank/DDBJ whole genome shotgun (WGS) entry which is preliminary data.</text>
</comment>
<dbReference type="FunFam" id="2.30.42.10:FF:000063">
    <property type="entry name" value="Peptidase, S41 family"/>
    <property type="match status" value="1"/>
</dbReference>